<name>A0A559J5D8_9BACL</name>
<keyword evidence="2" id="KW-1185">Reference proteome</keyword>
<sequence>MKYSFNQMDRNMFKENLLKTIEELLALQKIHAYNVIKFILSVDEESEKSHNSNDDFMRLGILSKENINDREFMLEDIINMLVHPRLHYPLWINVSVYEIKEDIIIIKLKSSSRFRRPSELLNKETNHPPFKAIT</sequence>
<dbReference type="RefSeq" id="WP_144707224.1">
    <property type="nucleotide sequence ID" value="NZ_VNJJ01000025.1"/>
</dbReference>
<comment type="caution">
    <text evidence="1">The sequence shown here is derived from an EMBL/GenBank/DDBJ whole genome shotgun (WGS) entry which is preliminary data.</text>
</comment>
<evidence type="ECO:0000313" key="1">
    <source>
        <dbReference type="EMBL" id="TVX95100.1"/>
    </source>
</evidence>
<dbReference type="AlphaFoldDB" id="A0A559J5D8"/>
<gene>
    <name evidence="1" type="ORF">FPZ45_24150</name>
</gene>
<proteinExistence type="predicted"/>
<dbReference type="OrthoDB" id="2087031at2"/>
<organism evidence="1 2">
    <name type="scientific">Cohnella terricola</name>
    <dbReference type="NCBI Taxonomy" id="1289167"/>
    <lineage>
        <taxon>Bacteria</taxon>
        <taxon>Bacillati</taxon>
        <taxon>Bacillota</taxon>
        <taxon>Bacilli</taxon>
        <taxon>Bacillales</taxon>
        <taxon>Paenibacillaceae</taxon>
        <taxon>Cohnella</taxon>
    </lineage>
</organism>
<reference evidence="1 2" key="1">
    <citation type="submission" date="2019-07" db="EMBL/GenBank/DDBJ databases">
        <authorList>
            <person name="Kim J."/>
        </authorList>
    </citation>
    <scope>NUCLEOTIDE SEQUENCE [LARGE SCALE GENOMIC DNA]</scope>
    <source>
        <strain evidence="1 2">G13</strain>
    </source>
</reference>
<protein>
    <submittedName>
        <fullName evidence="1">Uncharacterized protein</fullName>
    </submittedName>
</protein>
<evidence type="ECO:0000313" key="2">
    <source>
        <dbReference type="Proteomes" id="UP000316330"/>
    </source>
</evidence>
<accession>A0A559J5D8</accession>
<dbReference type="EMBL" id="VNJJ01000025">
    <property type="protein sequence ID" value="TVX95100.1"/>
    <property type="molecule type" value="Genomic_DNA"/>
</dbReference>
<dbReference type="Proteomes" id="UP000316330">
    <property type="component" value="Unassembled WGS sequence"/>
</dbReference>